<dbReference type="Proteomes" id="UP001241377">
    <property type="component" value="Unassembled WGS sequence"/>
</dbReference>
<sequence>MNVFNEGLEKCLWMLYKEADSFGASASLILRLAEMLNFDTFLDEDAYTHIVGEPLVDNNKERMKFKRLSIAGSLILLDIDILTDTKILRISLSLANHQGDAKVGNYYKIINSGDTSRIEVNFSQNNESFLGKSANPEKILLSSFADDKLGKFPRNLAYMADLDKSSGAGPDLFLYIDKLALVLKAIHEYEKERDATWELQNGYVGSVGRVALNNETDLLLGVFLHFWQDWRYINHHKAPESATPAFGKNYYALLRVKPSTSLNEYLNDSLKWPLPDGSKLDLEFANNDTKVDENSSPWILCLEFNESIHLPLQIVELLEAVVADEGSTSSAAFTALNNHDSFHGNISLENGTFVDTRVVSDLPYRFIPAKVVEIKSLKVIPKLLSLARTFLFVQNLLVLFNEESYSCISSAATGLQNGGLNDDAKQKLIDTLQLPNDITDQELLGLNAVTDNSNFSHHMQPSENLDLESVMAEDAGESASIKKGLSVTFEEIDLTSLSLQITITGSIDDEGNTLEKQFSVLNGNAFLSQKGGDMEIDDAPMEKFVRALNVSEDIKRSFKYLLE</sequence>
<proteinExistence type="predicted"/>
<name>A0ACC2VD92_9TREE</name>
<gene>
    <name evidence="1" type="ORF">QFC19_006971</name>
</gene>
<keyword evidence="2" id="KW-1185">Reference proteome</keyword>
<protein>
    <submittedName>
        <fullName evidence="1">Uncharacterized protein</fullName>
    </submittedName>
</protein>
<reference evidence="1" key="1">
    <citation type="submission" date="2023-04" db="EMBL/GenBank/DDBJ databases">
        <title>Draft Genome sequencing of Naganishia species isolated from polar environments using Oxford Nanopore Technology.</title>
        <authorList>
            <person name="Leo P."/>
            <person name="Venkateswaran K."/>
        </authorList>
    </citation>
    <scope>NUCLEOTIDE SEQUENCE</scope>
    <source>
        <strain evidence="1">MNA-CCFEE 5261</strain>
    </source>
</reference>
<evidence type="ECO:0000313" key="2">
    <source>
        <dbReference type="Proteomes" id="UP001241377"/>
    </source>
</evidence>
<accession>A0ACC2VD92</accession>
<dbReference type="EMBL" id="JASBWR010000089">
    <property type="protein sequence ID" value="KAJ9097026.1"/>
    <property type="molecule type" value="Genomic_DNA"/>
</dbReference>
<evidence type="ECO:0000313" key="1">
    <source>
        <dbReference type="EMBL" id="KAJ9097026.1"/>
    </source>
</evidence>
<comment type="caution">
    <text evidence="1">The sequence shown here is derived from an EMBL/GenBank/DDBJ whole genome shotgun (WGS) entry which is preliminary data.</text>
</comment>
<organism evidence="1 2">
    <name type="scientific">Naganishia cerealis</name>
    <dbReference type="NCBI Taxonomy" id="610337"/>
    <lineage>
        <taxon>Eukaryota</taxon>
        <taxon>Fungi</taxon>
        <taxon>Dikarya</taxon>
        <taxon>Basidiomycota</taxon>
        <taxon>Agaricomycotina</taxon>
        <taxon>Tremellomycetes</taxon>
        <taxon>Filobasidiales</taxon>
        <taxon>Filobasidiaceae</taxon>
        <taxon>Naganishia</taxon>
    </lineage>
</organism>